<evidence type="ECO:0000256" key="4">
    <source>
        <dbReference type="ARBA" id="ARBA00015492"/>
    </source>
</evidence>
<accession>A0ABM1F9A1</accession>
<feature type="domain" description="YrdC-like" evidence="8">
    <location>
        <begin position="13"/>
        <end position="201"/>
    </location>
</feature>
<evidence type="ECO:0000313" key="10">
    <source>
        <dbReference type="RefSeq" id="XP_014681022.1"/>
    </source>
</evidence>
<keyword evidence="9" id="KW-1185">Reference proteome</keyword>
<evidence type="ECO:0000259" key="8">
    <source>
        <dbReference type="PROSITE" id="PS51163"/>
    </source>
</evidence>
<reference evidence="10" key="1">
    <citation type="submission" date="2025-08" db="UniProtKB">
        <authorList>
            <consortium name="RefSeq"/>
        </authorList>
    </citation>
    <scope>IDENTIFICATION</scope>
</reference>
<dbReference type="NCBIfam" id="TIGR00057">
    <property type="entry name" value="L-threonylcarbamoyladenylate synthase"/>
    <property type="match status" value="1"/>
</dbReference>
<dbReference type="GeneID" id="106820933"/>
<evidence type="ECO:0000313" key="9">
    <source>
        <dbReference type="Proteomes" id="UP000695022"/>
    </source>
</evidence>
<proteinExistence type="inferred from homology"/>
<evidence type="ECO:0000256" key="3">
    <source>
        <dbReference type="ARBA" id="ARBA00012584"/>
    </source>
</evidence>
<sequence length="222" mass="24298">MTKLMKLSPCDFVGELLLAVNILRRGGVVAFPTDTVYGIATLAQDTRAVNKLYNVKGRDFVKPVAICVGQVADISKWAKITVSRKLLDDLLPGPVTIVLERTPLLNPQLNPKSALVGVRVPDDMFARQLAQECGEPLALTSANLSNEASSNSVEEFQCLWPKLDLIIDGGPISVGEDSRQGSTVIDLSHEGFFKIIRNGTDRSYRSTVEVLVEKYSLQELVK</sequence>
<keyword evidence="5" id="KW-0963">Cytoplasm</keyword>
<evidence type="ECO:0000256" key="2">
    <source>
        <dbReference type="ARBA" id="ARBA00007663"/>
    </source>
</evidence>
<comment type="similarity">
    <text evidence="2">Belongs to the SUA5 family.</text>
</comment>
<dbReference type="PANTHER" id="PTHR17490">
    <property type="entry name" value="SUA5"/>
    <property type="match status" value="1"/>
</dbReference>
<keyword evidence="6" id="KW-0808">Transferase</keyword>
<dbReference type="EC" id="2.7.7.87" evidence="3"/>
<gene>
    <name evidence="10" type="primary">LOC106820933</name>
</gene>
<dbReference type="InterPro" id="IPR050156">
    <property type="entry name" value="TC-AMP_synthase_SUA5"/>
</dbReference>
<evidence type="ECO:0000256" key="7">
    <source>
        <dbReference type="ARBA" id="ARBA00048366"/>
    </source>
</evidence>
<dbReference type="Proteomes" id="UP000695022">
    <property type="component" value="Unplaced"/>
</dbReference>
<dbReference type="Gene3D" id="3.90.870.10">
    <property type="entry name" value="DHBP synthase"/>
    <property type="match status" value="1"/>
</dbReference>
<dbReference type="InterPro" id="IPR006070">
    <property type="entry name" value="Sua5-like_dom"/>
</dbReference>
<dbReference type="PROSITE" id="PS51163">
    <property type="entry name" value="YRDC"/>
    <property type="match status" value="1"/>
</dbReference>
<dbReference type="PANTHER" id="PTHR17490:SF10">
    <property type="entry name" value="THREONYLCARBAMOYL-AMP SYNTHASE"/>
    <property type="match status" value="1"/>
</dbReference>
<evidence type="ECO:0000256" key="5">
    <source>
        <dbReference type="ARBA" id="ARBA00022490"/>
    </source>
</evidence>
<dbReference type="RefSeq" id="XP_014681022.1">
    <property type="nucleotide sequence ID" value="XM_014825536.1"/>
</dbReference>
<dbReference type="SUPFAM" id="SSF55821">
    <property type="entry name" value="YrdC/RibB"/>
    <property type="match status" value="1"/>
</dbReference>
<organism evidence="9 10">
    <name type="scientific">Priapulus caudatus</name>
    <name type="common">Priapulid worm</name>
    <dbReference type="NCBI Taxonomy" id="37621"/>
    <lineage>
        <taxon>Eukaryota</taxon>
        <taxon>Metazoa</taxon>
        <taxon>Ecdysozoa</taxon>
        <taxon>Scalidophora</taxon>
        <taxon>Priapulida</taxon>
        <taxon>Priapulimorpha</taxon>
        <taxon>Priapulimorphida</taxon>
        <taxon>Priapulidae</taxon>
        <taxon>Priapulus</taxon>
    </lineage>
</organism>
<protein>
    <recommendedName>
        <fullName evidence="4">Threonylcarbamoyl-AMP synthase</fullName>
        <ecNumber evidence="3">2.7.7.87</ecNumber>
    </recommendedName>
</protein>
<comment type="catalytic activity">
    <reaction evidence="7">
        <text>L-threonine + hydrogencarbonate + ATP = L-threonylcarbamoyladenylate + diphosphate + H2O</text>
        <dbReference type="Rhea" id="RHEA:36407"/>
        <dbReference type="ChEBI" id="CHEBI:15377"/>
        <dbReference type="ChEBI" id="CHEBI:17544"/>
        <dbReference type="ChEBI" id="CHEBI:30616"/>
        <dbReference type="ChEBI" id="CHEBI:33019"/>
        <dbReference type="ChEBI" id="CHEBI:57926"/>
        <dbReference type="ChEBI" id="CHEBI:73682"/>
        <dbReference type="EC" id="2.7.7.87"/>
    </reaction>
</comment>
<comment type="subcellular location">
    <subcellularLocation>
        <location evidence="1">Cytoplasm</location>
    </subcellularLocation>
</comment>
<name>A0ABM1F9A1_PRICU</name>
<dbReference type="InterPro" id="IPR017945">
    <property type="entry name" value="DHBP_synth_RibB-like_a/b_dom"/>
</dbReference>
<evidence type="ECO:0000256" key="1">
    <source>
        <dbReference type="ARBA" id="ARBA00004496"/>
    </source>
</evidence>
<dbReference type="Pfam" id="PF01300">
    <property type="entry name" value="Sua5_yciO_yrdC"/>
    <property type="match status" value="1"/>
</dbReference>
<evidence type="ECO:0000256" key="6">
    <source>
        <dbReference type="ARBA" id="ARBA00022679"/>
    </source>
</evidence>